<dbReference type="EMBL" id="JADGMS010000016">
    <property type="protein sequence ID" value="KAF9665680.1"/>
    <property type="molecule type" value="Genomic_DNA"/>
</dbReference>
<organism evidence="1 2">
    <name type="scientific">Salix dunnii</name>
    <dbReference type="NCBI Taxonomy" id="1413687"/>
    <lineage>
        <taxon>Eukaryota</taxon>
        <taxon>Viridiplantae</taxon>
        <taxon>Streptophyta</taxon>
        <taxon>Embryophyta</taxon>
        <taxon>Tracheophyta</taxon>
        <taxon>Spermatophyta</taxon>
        <taxon>Magnoliopsida</taxon>
        <taxon>eudicotyledons</taxon>
        <taxon>Gunneridae</taxon>
        <taxon>Pentapetalae</taxon>
        <taxon>rosids</taxon>
        <taxon>fabids</taxon>
        <taxon>Malpighiales</taxon>
        <taxon>Salicaceae</taxon>
        <taxon>Saliceae</taxon>
        <taxon>Salix</taxon>
    </lineage>
</organism>
<reference evidence="1 2" key="1">
    <citation type="submission" date="2020-10" db="EMBL/GenBank/DDBJ databases">
        <title>Plant Genome Project.</title>
        <authorList>
            <person name="Zhang R.-G."/>
        </authorList>
    </citation>
    <scope>NUCLEOTIDE SEQUENCE [LARGE SCALE GENOMIC DNA]</scope>
    <source>
        <strain evidence="1">FAFU-HL-1</strain>
        <tissue evidence="1">Leaf</tissue>
    </source>
</reference>
<sequence length="160" mass="18676">MIEIHFHITFLLDLVELQNGDFLAMIFGLRYDPSCYENWNSFHLVLGFQEQRAMLENETLRRQARDRNVLFILHLLKVEELRGFFPKTDHSVLTYLEYYATERKNSPTDNGSTNPPLAQNCSIEKDDSDTTLHLGFAIFSYIIHPLAGWQQAAAYCFLRI</sequence>
<proteinExistence type="predicted"/>
<protein>
    <submittedName>
        <fullName evidence="1">Uncharacterized protein</fullName>
    </submittedName>
</protein>
<comment type="caution">
    <text evidence="1">The sequence shown here is derived from an EMBL/GenBank/DDBJ whole genome shotgun (WGS) entry which is preliminary data.</text>
</comment>
<dbReference type="Proteomes" id="UP000657918">
    <property type="component" value="Chromosome 16"/>
</dbReference>
<evidence type="ECO:0000313" key="1">
    <source>
        <dbReference type="EMBL" id="KAF9665680.1"/>
    </source>
</evidence>
<gene>
    <name evidence="1" type="ORF">SADUNF_Sadunf16G0148400</name>
</gene>
<dbReference type="OrthoDB" id="1898716at2759"/>
<dbReference type="AlphaFoldDB" id="A0A835JED5"/>
<accession>A0A835JED5</accession>
<keyword evidence="2" id="KW-1185">Reference proteome</keyword>
<evidence type="ECO:0000313" key="2">
    <source>
        <dbReference type="Proteomes" id="UP000657918"/>
    </source>
</evidence>
<name>A0A835JED5_9ROSI</name>